<proteinExistence type="predicted"/>
<dbReference type="AlphaFoldDB" id="A0A543HZK0"/>
<dbReference type="RefSeq" id="WP_185748810.1">
    <property type="nucleotide sequence ID" value="NZ_VFPM01000001.1"/>
</dbReference>
<dbReference type="Proteomes" id="UP000316747">
    <property type="component" value="Unassembled WGS sequence"/>
</dbReference>
<feature type="region of interest" description="Disordered" evidence="1">
    <location>
        <begin position="143"/>
        <end position="163"/>
    </location>
</feature>
<evidence type="ECO:0000313" key="3">
    <source>
        <dbReference type="Proteomes" id="UP000316747"/>
    </source>
</evidence>
<gene>
    <name evidence="2" type="ORF">FBY41_0005</name>
</gene>
<reference evidence="2 3" key="1">
    <citation type="submission" date="2019-06" db="EMBL/GenBank/DDBJ databases">
        <title>Genome sequencing of plant associated microbes to promote plant fitness in Sorghum bicolor and Oryza sativa.</title>
        <authorList>
            <person name="Coleman-Derr D."/>
        </authorList>
    </citation>
    <scope>NUCLEOTIDE SEQUENCE [LARGE SCALE GENOMIC DNA]</scope>
    <source>
        <strain evidence="2 3">KV-663</strain>
    </source>
</reference>
<feature type="compositionally biased region" description="Basic residues" evidence="1">
    <location>
        <begin position="151"/>
        <end position="163"/>
    </location>
</feature>
<protein>
    <submittedName>
        <fullName evidence="2">Uncharacterized protein</fullName>
    </submittedName>
</protein>
<sequence>MPKARDVAGTRAADRLLLGTGLVGYSINIGSWWIPPPPPPPPPPSVSTSVSTLTIPKPYTLGSTTGSATADRNTGRLSNYNFLMVGSQQQLASVGGSFAADAAVRRIRVETVVDASYYTQIGAIWGYASAEVILNLKVLDGARAADSPSSRPRRHPAPRHHAT</sequence>
<organism evidence="2 3">
    <name type="scientific">Humibacillus xanthopallidus</name>
    <dbReference type="NCBI Taxonomy" id="412689"/>
    <lineage>
        <taxon>Bacteria</taxon>
        <taxon>Bacillati</taxon>
        <taxon>Actinomycetota</taxon>
        <taxon>Actinomycetes</taxon>
        <taxon>Micrococcales</taxon>
        <taxon>Intrasporangiaceae</taxon>
        <taxon>Humibacillus</taxon>
    </lineage>
</organism>
<evidence type="ECO:0000313" key="2">
    <source>
        <dbReference type="EMBL" id="TQM63665.1"/>
    </source>
</evidence>
<dbReference type="EMBL" id="VFPM01000001">
    <property type="protein sequence ID" value="TQM63665.1"/>
    <property type="molecule type" value="Genomic_DNA"/>
</dbReference>
<name>A0A543HZK0_9MICO</name>
<keyword evidence="3" id="KW-1185">Reference proteome</keyword>
<accession>A0A543HZK0</accession>
<evidence type="ECO:0000256" key="1">
    <source>
        <dbReference type="SAM" id="MobiDB-lite"/>
    </source>
</evidence>
<dbReference type="SUPFAM" id="SSF101447">
    <property type="entry name" value="Formin homology 2 domain (FH2 domain)"/>
    <property type="match status" value="1"/>
</dbReference>
<comment type="caution">
    <text evidence="2">The sequence shown here is derived from an EMBL/GenBank/DDBJ whole genome shotgun (WGS) entry which is preliminary data.</text>
</comment>